<dbReference type="RefSeq" id="WP_091821818.1">
    <property type="nucleotide sequence ID" value="NZ_FNRJ01000001.1"/>
</dbReference>
<reference evidence="2" key="1">
    <citation type="submission" date="2016-10" db="EMBL/GenBank/DDBJ databases">
        <authorList>
            <person name="Varghese N."/>
            <person name="Submissions S."/>
        </authorList>
    </citation>
    <scope>NUCLEOTIDE SEQUENCE [LARGE SCALE GENOMIC DNA]</scope>
    <source>
        <strain evidence="2">DSM 11526</strain>
    </source>
</reference>
<proteinExistence type="predicted"/>
<dbReference type="AlphaFoldDB" id="A0A1H3XSF1"/>
<gene>
    <name evidence="1" type="ORF">SAMN02745729_101249</name>
</gene>
<keyword evidence="2" id="KW-1185">Reference proteome</keyword>
<sequence>MSSDYYIGLPQWKHPQWDNSFQTDAQQSDLAQYAACFNSVEGNTTFYGLPGRDTLLRWQSQTSADFRFCFKFPQSISHAARLRGCGAELAAFLDHMLLLEQRLGMLCLQLPASFGPNDLTLLERFLQQLPAGVRYGVEVRHQAFFQGGEPERCLNRLLMETGINRISFDTRALFANPAADPVSREALQQKPDLPLRVLATGLTPMVRFIAPLALEQGYQWLEPWVGQVLKWIDEGRTPFIFMHSPDNARAPELARWFAQRLEQQRPGICGFVDWATQPRRQPGLF</sequence>
<name>A0A1H3XSF1_9GAMM</name>
<dbReference type="EMBL" id="FNRJ01000001">
    <property type="protein sequence ID" value="SEA02365.1"/>
    <property type="molecule type" value="Genomic_DNA"/>
</dbReference>
<dbReference type="Gene3D" id="3.20.20.410">
    <property type="entry name" value="Protein of unknown function UPF0759"/>
    <property type="match status" value="1"/>
</dbReference>
<dbReference type="OrthoDB" id="9780310at2"/>
<dbReference type="PANTHER" id="PTHR30348:SF9">
    <property type="entry name" value="UPF0759 PROTEIN YECE"/>
    <property type="match status" value="1"/>
</dbReference>
<dbReference type="SUPFAM" id="SSF117396">
    <property type="entry name" value="TM1631-like"/>
    <property type="match status" value="1"/>
</dbReference>
<dbReference type="PANTHER" id="PTHR30348">
    <property type="entry name" value="UNCHARACTERIZED PROTEIN YECE"/>
    <property type="match status" value="1"/>
</dbReference>
<evidence type="ECO:0000313" key="1">
    <source>
        <dbReference type="EMBL" id="SEA02365.1"/>
    </source>
</evidence>
<dbReference type="InterPro" id="IPR002763">
    <property type="entry name" value="DUF72"/>
</dbReference>
<dbReference type="Pfam" id="PF01904">
    <property type="entry name" value="DUF72"/>
    <property type="match status" value="1"/>
</dbReference>
<accession>A0A1H3XSF1</accession>
<evidence type="ECO:0000313" key="2">
    <source>
        <dbReference type="Proteomes" id="UP000242469"/>
    </source>
</evidence>
<dbReference type="InterPro" id="IPR036520">
    <property type="entry name" value="UPF0759_sf"/>
</dbReference>
<organism evidence="1 2">
    <name type="scientific">Marinobacterium iners DSM 11526</name>
    <dbReference type="NCBI Taxonomy" id="1122198"/>
    <lineage>
        <taxon>Bacteria</taxon>
        <taxon>Pseudomonadati</taxon>
        <taxon>Pseudomonadota</taxon>
        <taxon>Gammaproteobacteria</taxon>
        <taxon>Oceanospirillales</taxon>
        <taxon>Oceanospirillaceae</taxon>
        <taxon>Marinobacterium</taxon>
    </lineage>
</organism>
<dbReference type="Proteomes" id="UP000242469">
    <property type="component" value="Unassembled WGS sequence"/>
</dbReference>
<dbReference type="STRING" id="1122198.SAMN02745729_101249"/>
<protein>
    <submittedName>
        <fullName evidence="1">Uncharacterized conserved protein YecE, DUF72 family</fullName>
    </submittedName>
</protein>